<dbReference type="OrthoDB" id="1110889at2759"/>
<feature type="region of interest" description="Disordered" evidence="1">
    <location>
        <begin position="75"/>
        <end position="124"/>
    </location>
</feature>
<dbReference type="EMBL" id="CABITT030000004">
    <property type="protein sequence ID" value="VVB02478.1"/>
    <property type="molecule type" value="Genomic_DNA"/>
</dbReference>
<feature type="compositionally biased region" description="Polar residues" evidence="1">
    <location>
        <begin position="91"/>
        <end position="104"/>
    </location>
</feature>
<evidence type="ECO:0000313" key="3">
    <source>
        <dbReference type="Proteomes" id="UP000489600"/>
    </source>
</evidence>
<feature type="compositionally biased region" description="Basic and acidic residues" evidence="1">
    <location>
        <begin position="105"/>
        <end position="120"/>
    </location>
</feature>
<reference evidence="2" key="1">
    <citation type="submission" date="2019-07" db="EMBL/GenBank/DDBJ databases">
        <authorList>
            <person name="Dittberner H."/>
        </authorList>
    </citation>
    <scope>NUCLEOTIDE SEQUENCE [LARGE SCALE GENOMIC DNA]</scope>
</reference>
<organism evidence="2 3">
    <name type="scientific">Arabis nemorensis</name>
    <dbReference type="NCBI Taxonomy" id="586526"/>
    <lineage>
        <taxon>Eukaryota</taxon>
        <taxon>Viridiplantae</taxon>
        <taxon>Streptophyta</taxon>
        <taxon>Embryophyta</taxon>
        <taxon>Tracheophyta</taxon>
        <taxon>Spermatophyta</taxon>
        <taxon>Magnoliopsida</taxon>
        <taxon>eudicotyledons</taxon>
        <taxon>Gunneridae</taxon>
        <taxon>Pentapetalae</taxon>
        <taxon>rosids</taxon>
        <taxon>malvids</taxon>
        <taxon>Brassicales</taxon>
        <taxon>Brassicaceae</taxon>
        <taxon>Arabideae</taxon>
        <taxon>Arabis</taxon>
    </lineage>
</organism>
<name>A0A565BM94_9BRAS</name>
<proteinExistence type="predicted"/>
<sequence>MVEEDHEGASWCEETKYQINLKKEDTHNDETWHGKVIEETWVDKADSEISYNDELECEKISSQHSWEYEDMNVAETWEEDEPERGDMETTPAEQTSYDYTNQADSWEHSTDSEGESESHHICFSGHSQGPEAYLRWERDMDNWFQSNQVPEEEKTSYAEDTLTEDAFRHWEQDAYARLEYVVPESSWKEMKQLLQKEFMEDAATNQQYYSKIYTNPERRRWILATTSSPKAKPKKAYCPKQKKVSPHVLKENPEAKEPAVVKSVLEDRTQQKLIRDFAKKTTLLPNDVNKQSWRGVIASLLIKEKPPDAQHRPHPSNPQVLNRGNKVLRIKLLQEGGYDAVIKPAAAPKFNQTGCTMLNKPEKDICLLFEAYQLNHDDSQLENILNSIKSVIKEESDQKE</sequence>
<dbReference type="Proteomes" id="UP000489600">
    <property type="component" value="Unassembled WGS sequence"/>
</dbReference>
<accession>A0A565BM94</accession>
<keyword evidence="3" id="KW-1185">Reference proteome</keyword>
<dbReference type="AlphaFoldDB" id="A0A565BM94"/>
<gene>
    <name evidence="2" type="ORF">ANE_LOCUS12922</name>
</gene>
<protein>
    <submittedName>
        <fullName evidence="2">Uncharacterized protein</fullName>
    </submittedName>
</protein>
<evidence type="ECO:0000256" key="1">
    <source>
        <dbReference type="SAM" id="MobiDB-lite"/>
    </source>
</evidence>
<evidence type="ECO:0000313" key="2">
    <source>
        <dbReference type="EMBL" id="VVB02478.1"/>
    </source>
</evidence>
<comment type="caution">
    <text evidence="2">The sequence shown here is derived from an EMBL/GenBank/DDBJ whole genome shotgun (WGS) entry which is preliminary data.</text>
</comment>